<evidence type="ECO:0000256" key="1">
    <source>
        <dbReference type="SAM" id="MobiDB-lite"/>
    </source>
</evidence>
<proteinExistence type="predicted"/>
<accession>A0A9D6Z635</accession>
<dbReference type="EMBL" id="JACRDE010000570">
    <property type="protein sequence ID" value="MBI5252132.1"/>
    <property type="molecule type" value="Genomic_DNA"/>
</dbReference>
<organism evidence="2 3">
    <name type="scientific">Desulfomonile tiedjei</name>
    <dbReference type="NCBI Taxonomy" id="2358"/>
    <lineage>
        <taxon>Bacteria</taxon>
        <taxon>Pseudomonadati</taxon>
        <taxon>Thermodesulfobacteriota</taxon>
        <taxon>Desulfomonilia</taxon>
        <taxon>Desulfomonilales</taxon>
        <taxon>Desulfomonilaceae</taxon>
        <taxon>Desulfomonile</taxon>
    </lineage>
</organism>
<gene>
    <name evidence="2" type="ORF">HY912_21770</name>
</gene>
<sequence>MYSTSHWTAVSALAFALIISDGCLKISSCENLAGLYSGIRSAQYRGPEVARISATTVSDKPEPEKQGGDSDISDNSVPGKVEKQESTPGETSRDVEALKARIIELQNNGKLGFRKIVLCRSVEGFGAYSPLEPGDPVSKIVFYCEPSNVSTMLSGDRYIIDCTIDAFLMDSSGKVLLSKENAIKLSRVSRSPVMDLLFKFEINLQKLATRSLILKIVMHDKIKNQSVSATRKINLDRSPKKMLDKI</sequence>
<reference evidence="2" key="1">
    <citation type="submission" date="2020-07" db="EMBL/GenBank/DDBJ databases">
        <title>Huge and variable diversity of episymbiotic CPR bacteria and DPANN archaea in groundwater ecosystems.</title>
        <authorList>
            <person name="He C.Y."/>
            <person name="Keren R."/>
            <person name="Whittaker M."/>
            <person name="Farag I.F."/>
            <person name="Doudna J."/>
            <person name="Cate J.H.D."/>
            <person name="Banfield J.F."/>
        </authorList>
    </citation>
    <scope>NUCLEOTIDE SEQUENCE</scope>
    <source>
        <strain evidence="2">NC_groundwater_1664_Pr3_B-0.1um_52_9</strain>
    </source>
</reference>
<comment type="caution">
    <text evidence="2">The sequence shown here is derived from an EMBL/GenBank/DDBJ whole genome shotgun (WGS) entry which is preliminary data.</text>
</comment>
<name>A0A9D6Z635_9BACT</name>
<dbReference type="AlphaFoldDB" id="A0A9D6Z635"/>
<protein>
    <submittedName>
        <fullName evidence="2">Uncharacterized protein</fullName>
    </submittedName>
</protein>
<feature type="compositionally biased region" description="Basic and acidic residues" evidence="1">
    <location>
        <begin position="80"/>
        <end position="93"/>
    </location>
</feature>
<dbReference type="Proteomes" id="UP000807825">
    <property type="component" value="Unassembled WGS sequence"/>
</dbReference>
<feature type="compositionally biased region" description="Basic and acidic residues" evidence="1">
    <location>
        <begin position="59"/>
        <end position="68"/>
    </location>
</feature>
<feature type="region of interest" description="Disordered" evidence="1">
    <location>
        <begin position="54"/>
        <end position="93"/>
    </location>
</feature>
<evidence type="ECO:0000313" key="2">
    <source>
        <dbReference type="EMBL" id="MBI5252132.1"/>
    </source>
</evidence>
<evidence type="ECO:0000313" key="3">
    <source>
        <dbReference type="Proteomes" id="UP000807825"/>
    </source>
</evidence>